<feature type="non-terminal residue" evidence="2">
    <location>
        <position position="1"/>
    </location>
</feature>
<dbReference type="Proteomes" id="UP001176961">
    <property type="component" value="Unassembled WGS sequence"/>
</dbReference>
<sequence>MTSTTGPRGSEAEPREAEGNCMTKAQKQSRRSIFGTGKFLVINKSINAQSCTDSGKS</sequence>
<name>A0AA36GPG5_CYLNA</name>
<accession>A0AA36GPG5</accession>
<feature type="region of interest" description="Disordered" evidence="1">
    <location>
        <begin position="1"/>
        <end position="30"/>
    </location>
</feature>
<reference evidence="2" key="1">
    <citation type="submission" date="2023-07" db="EMBL/GenBank/DDBJ databases">
        <authorList>
            <consortium name="CYATHOMIX"/>
        </authorList>
    </citation>
    <scope>NUCLEOTIDE SEQUENCE</scope>
    <source>
        <strain evidence="2">N/A</strain>
    </source>
</reference>
<evidence type="ECO:0000313" key="3">
    <source>
        <dbReference type="Proteomes" id="UP001176961"/>
    </source>
</evidence>
<evidence type="ECO:0000256" key="1">
    <source>
        <dbReference type="SAM" id="MobiDB-lite"/>
    </source>
</evidence>
<keyword evidence="3" id="KW-1185">Reference proteome</keyword>
<gene>
    <name evidence="2" type="ORF">CYNAS_LOCUS7764</name>
</gene>
<proteinExistence type="predicted"/>
<organism evidence="2 3">
    <name type="scientific">Cylicocyclus nassatus</name>
    <name type="common">Nematode worm</name>
    <dbReference type="NCBI Taxonomy" id="53992"/>
    <lineage>
        <taxon>Eukaryota</taxon>
        <taxon>Metazoa</taxon>
        <taxon>Ecdysozoa</taxon>
        <taxon>Nematoda</taxon>
        <taxon>Chromadorea</taxon>
        <taxon>Rhabditida</taxon>
        <taxon>Rhabditina</taxon>
        <taxon>Rhabditomorpha</taxon>
        <taxon>Strongyloidea</taxon>
        <taxon>Strongylidae</taxon>
        <taxon>Cylicocyclus</taxon>
    </lineage>
</organism>
<evidence type="ECO:0000313" key="2">
    <source>
        <dbReference type="EMBL" id="CAJ0595781.1"/>
    </source>
</evidence>
<protein>
    <submittedName>
        <fullName evidence="2">Uncharacterized protein</fullName>
    </submittedName>
</protein>
<dbReference type="AlphaFoldDB" id="A0AA36GPG5"/>
<comment type="caution">
    <text evidence="2">The sequence shown here is derived from an EMBL/GenBank/DDBJ whole genome shotgun (WGS) entry which is preliminary data.</text>
</comment>
<dbReference type="EMBL" id="CATQJL010000112">
    <property type="protein sequence ID" value="CAJ0595781.1"/>
    <property type="molecule type" value="Genomic_DNA"/>
</dbReference>